<feature type="coiled-coil region" evidence="1">
    <location>
        <begin position="145"/>
        <end position="172"/>
    </location>
</feature>
<organism evidence="3 4">
    <name type="scientific">Dendrobium catenatum</name>
    <dbReference type="NCBI Taxonomy" id="906689"/>
    <lineage>
        <taxon>Eukaryota</taxon>
        <taxon>Viridiplantae</taxon>
        <taxon>Streptophyta</taxon>
        <taxon>Embryophyta</taxon>
        <taxon>Tracheophyta</taxon>
        <taxon>Spermatophyta</taxon>
        <taxon>Magnoliopsida</taxon>
        <taxon>Liliopsida</taxon>
        <taxon>Asparagales</taxon>
        <taxon>Orchidaceae</taxon>
        <taxon>Epidendroideae</taxon>
        <taxon>Malaxideae</taxon>
        <taxon>Dendrobiinae</taxon>
        <taxon>Dendrobium</taxon>
    </lineage>
</organism>
<reference evidence="3 4" key="1">
    <citation type="journal article" date="2016" name="Sci. Rep.">
        <title>The Dendrobium catenatum Lindl. genome sequence provides insights into polysaccharide synthase, floral development and adaptive evolution.</title>
        <authorList>
            <person name="Zhang G.Q."/>
            <person name="Xu Q."/>
            <person name="Bian C."/>
            <person name="Tsai W.C."/>
            <person name="Yeh C.M."/>
            <person name="Liu K.W."/>
            <person name="Yoshida K."/>
            <person name="Zhang L.S."/>
            <person name="Chang S.B."/>
            <person name="Chen F."/>
            <person name="Shi Y."/>
            <person name="Su Y.Y."/>
            <person name="Zhang Y.Q."/>
            <person name="Chen L.J."/>
            <person name="Yin Y."/>
            <person name="Lin M."/>
            <person name="Huang H."/>
            <person name="Deng H."/>
            <person name="Wang Z.W."/>
            <person name="Zhu S.L."/>
            <person name="Zhao X."/>
            <person name="Deng C."/>
            <person name="Niu S.C."/>
            <person name="Huang J."/>
            <person name="Wang M."/>
            <person name="Liu G.H."/>
            <person name="Yang H.J."/>
            <person name="Xiao X.J."/>
            <person name="Hsiao Y.Y."/>
            <person name="Wu W.L."/>
            <person name="Chen Y.Y."/>
            <person name="Mitsuda N."/>
            <person name="Ohme-Takagi M."/>
            <person name="Luo Y.B."/>
            <person name="Van de Peer Y."/>
            <person name="Liu Z.J."/>
        </authorList>
    </citation>
    <scope>NUCLEOTIDE SEQUENCE [LARGE SCALE GENOMIC DNA]</scope>
    <source>
        <tissue evidence="3">The whole plant</tissue>
    </source>
</reference>
<keyword evidence="4" id="KW-1185">Reference proteome</keyword>
<dbReference type="AlphaFoldDB" id="A0A2I0WUI9"/>
<sequence>MEERVGTSNQQSSVSSSKNPEKLPNGRIWPSKLHISEEVMNNICTKRQRANEMMIQSLDLKTRFEALLDECNIEFVNAKYLQEEYEQRLNAKIKETSALKSQLAEYRAELAMMSNSLSLQHQKEDLSNKELVKERAKICQRDKALSILQAEKGLLEAENKRLQDRLSEREAREEVISLKAIEDFKKSSAYHQEIHNRIQEAHDKIFDTEMRELERQSLEEGFVRGFLKGVRLVRRKINAVVEGLSPSQASEDSPPDLDDDGIKSELRTFYTDDEEDNEII</sequence>
<protein>
    <submittedName>
        <fullName evidence="3">Uncharacterized protein</fullName>
    </submittedName>
</protein>
<feature type="compositionally biased region" description="Low complexity" evidence="2">
    <location>
        <begin position="8"/>
        <end position="17"/>
    </location>
</feature>
<feature type="compositionally biased region" description="Acidic residues" evidence="2">
    <location>
        <begin position="271"/>
        <end position="280"/>
    </location>
</feature>
<proteinExistence type="predicted"/>
<keyword evidence="1" id="KW-0175">Coiled coil</keyword>
<gene>
    <name evidence="3" type="ORF">MA16_Dca000677</name>
</gene>
<feature type="region of interest" description="Disordered" evidence="2">
    <location>
        <begin position="1"/>
        <end position="28"/>
    </location>
</feature>
<evidence type="ECO:0000256" key="2">
    <source>
        <dbReference type="SAM" id="MobiDB-lite"/>
    </source>
</evidence>
<accession>A0A2I0WUI9</accession>
<feature type="region of interest" description="Disordered" evidence="2">
    <location>
        <begin position="243"/>
        <end position="280"/>
    </location>
</feature>
<dbReference type="EMBL" id="KZ502442">
    <property type="protein sequence ID" value="PKU79332.1"/>
    <property type="molecule type" value="Genomic_DNA"/>
</dbReference>
<reference evidence="3 4" key="2">
    <citation type="journal article" date="2017" name="Nature">
        <title>The Apostasia genome and the evolution of orchids.</title>
        <authorList>
            <person name="Zhang G.Q."/>
            <person name="Liu K.W."/>
            <person name="Li Z."/>
            <person name="Lohaus R."/>
            <person name="Hsiao Y.Y."/>
            <person name="Niu S.C."/>
            <person name="Wang J.Y."/>
            <person name="Lin Y.C."/>
            <person name="Xu Q."/>
            <person name="Chen L.J."/>
            <person name="Yoshida K."/>
            <person name="Fujiwara S."/>
            <person name="Wang Z.W."/>
            <person name="Zhang Y.Q."/>
            <person name="Mitsuda N."/>
            <person name="Wang M."/>
            <person name="Liu G.H."/>
            <person name="Pecoraro L."/>
            <person name="Huang H.X."/>
            <person name="Xiao X.J."/>
            <person name="Lin M."/>
            <person name="Wu X.Y."/>
            <person name="Wu W.L."/>
            <person name="Chen Y.Y."/>
            <person name="Chang S.B."/>
            <person name="Sakamoto S."/>
            <person name="Ohme-Takagi M."/>
            <person name="Yagi M."/>
            <person name="Zeng S.J."/>
            <person name="Shen C.Y."/>
            <person name="Yeh C.M."/>
            <person name="Luo Y.B."/>
            <person name="Tsai W.C."/>
            <person name="Van de Peer Y."/>
            <person name="Liu Z.J."/>
        </authorList>
    </citation>
    <scope>NUCLEOTIDE SEQUENCE [LARGE SCALE GENOMIC DNA]</scope>
    <source>
        <tissue evidence="3">The whole plant</tissue>
    </source>
</reference>
<name>A0A2I0WUI9_9ASPA</name>
<dbReference type="Proteomes" id="UP000233837">
    <property type="component" value="Unassembled WGS sequence"/>
</dbReference>
<evidence type="ECO:0000313" key="4">
    <source>
        <dbReference type="Proteomes" id="UP000233837"/>
    </source>
</evidence>
<evidence type="ECO:0000256" key="1">
    <source>
        <dbReference type="SAM" id="Coils"/>
    </source>
</evidence>
<evidence type="ECO:0000313" key="3">
    <source>
        <dbReference type="EMBL" id="PKU79332.1"/>
    </source>
</evidence>